<gene>
    <name evidence="1" type="ORF">PCAMFM013_S055g000039</name>
</gene>
<accession>A0A0G4PW49</accession>
<proteinExistence type="predicted"/>
<name>A0A0G4PW49_PENC3</name>
<evidence type="ECO:0000313" key="2">
    <source>
        <dbReference type="Proteomes" id="UP000053732"/>
    </source>
</evidence>
<organism evidence="1 2">
    <name type="scientific">Penicillium camemberti (strain FM 013)</name>
    <dbReference type="NCBI Taxonomy" id="1429867"/>
    <lineage>
        <taxon>Eukaryota</taxon>
        <taxon>Fungi</taxon>
        <taxon>Dikarya</taxon>
        <taxon>Ascomycota</taxon>
        <taxon>Pezizomycotina</taxon>
        <taxon>Eurotiomycetes</taxon>
        <taxon>Eurotiomycetidae</taxon>
        <taxon>Eurotiales</taxon>
        <taxon>Aspergillaceae</taxon>
        <taxon>Penicillium</taxon>
    </lineage>
</organism>
<sequence length="45" mass="5096">MLEGWRAAIEDKCNLDIETVLACPTNETIYVLHKARWANIPEAPV</sequence>
<reference evidence="1 2" key="1">
    <citation type="journal article" date="2014" name="Nat. Commun.">
        <title>Multiple recent horizontal transfers of a large genomic region in cheese making fungi.</title>
        <authorList>
            <person name="Cheeseman K."/>
            <person name="Ropars J."/>
            <person name="Renault P."/>
            <person name="Dupont J."/>
            <person name="Gouzy J."/>
            <person name="Branca A."/>
            <person name="Abraham A.L."/>
            <person name="Ceppi M."/>
            <person name="Conseiller E."/>
            <person name="Debuchy R."/>
            <person name="Malagnac F."/>
            <person name="Goarin A."/>
            <person name="Silar P."/>
            <person name="Lacoste S."/>
            <person name="Sallet E."/>
            <person name="Bensimon A."/>
            <person name="Giraud T."/>
            <person name="Brygoo Y."/>
        </authorList>
    </citation>
    <scope>NUCLEOTIDE SEQUENCE [LARGE SCALE GENOMIC DNA]</scope>
    <source>
        <strain evidence="2">FM 013</strain>
    </source>
</reference>
<dbReference type="Proteomes" id="UP000053732">
    <property type="component" value="Unassembled WGS sequence"/>
</dbReference>
<dbReference type="EMBL" id="HG793188">
    <property type="protein sequence ID" value="CRL30624.1"/>
    <property type="molecule type" value="Genomic_DNA"/>
</dbReference>
<evidence type="ECO:0000313" key="1">
    <source>
        <dbReference type="EMBL" id="CRL30624.1"/>
    </source>
</evidence>
<keyword evidence="2" id="KW-1185">Reference proteome</keyword>
<protein>
    <submittedName>
        <fullName evidence="1">Str. FM013</fullName>
    </submittedName>
</protein>
<dbReference type="AlphaFoldDB" id="A0A0G4PW49"/>